<dbReference type="SMART" id="SM00754">
    <property type="entry name" value="CHRD"/>
    <property type="match status" value="1"/>
</dbReference>
<name>A0ABU9QD66_9BURK</name>
<accession>A0ABU9QD66</accession>
<evidence type="ECO:0000256" key="1">
    <source>
        <dbReference type="SAM" id="SignalP"/>
    </source>
</evidence>
<feature type="signal peptide" evidence="1">
    <location>
        <begin position="1"/>
        <end position="25"/>
    </location>
</feature>
<feature type="chain" id="PRO_5045806402" evidence="1">
    <location>
        <begin position="26"/>
        <end position="146"/>
    </location>
</feature>
<evidence type="ECO:0000313" key="4">
    <source>
        <dbReference type="Proteomes" id="UP001494588"/>
    </source>
</evidence>
<dbReference type="PROSITE" id="PS50933">
    <property type="entry name" value="CHRD"/>
    <property type="match status" value="1"/>
</dbReference>
<sequence>MIAIRKLSMVAVVWALASASGVALADTVELKADLEPSSEVPPRVSKGHGALDATFDTSTRTLKWTATYESLSGPATMAHFHGPAPVGQNAKVQVPIEKNALASPMKGSATLTEQQVTDLMAGQWYFNIHTAQNPTGEIRGQVLPAN</sequence>
<evidence type="ECO:0000313" key="3">
    <source>
        <dbReference type="EMBL" id="MEM5287370.1"/>
    </source>
</evidence>
<gene>
    <name evidence="3" type="ORF">V4C55_16715</name>
</gene>
<keyword evidence="1" id="KW-0732">Signal</keyword>
<dbReference type="Pfam" id="PF07452">
    <property type="entry name" value="CHRD"/>
    <property type="match status" value="1"/>
</dbReference>
<evidence type="ECO:0000259" key="2">
    <source>
        <dbReference type="PROSITE" id="PS50933"/>
    </source>
</evidence>
<proteinExistence type="predicted"/>
<dbReference type="Proteomes" id="UP001494588">
    <property type="component" value="Unassembled WGS sequence"/>
</dbReference>
<comment type="caution">
    <text evidence="3">The sequence shown here is derived from an EMBL/GenBank/DDBJ whole genome shotgun (WGS) entry which is preliminary data.</text>
</comment>
<dbReference type="RefSeq" id="WP_201651267.1">
    <property type="nucleotide sequence ID" value="NZ_CAJHCS010000012.1"/>
</dbReference>
<dbReference type="InterPro" id="IPR010895">
    <property type="entry name" value="CHRD"/>
</dbReference>
<reference evidence="3 4" key="1">
    <citation type="submission" date="2024-01" db="EMBL/GenBank/DDBJ databases">
        <title>The diversity of rhizobia nodulating Mimosa spp. in eleven states of Brazil covering several biomes is determined by host plant, location, and edaphic factors.</title>
        <authorList>
            <person name="Rouws L."/>
            <person name="Barauna A."/>
            <person name="Beukes C."/>
            <person name="De Faria S.M."/>
            <person name="Gross E."/>
            <person name="Dos Reis Junior F.B."/>
            <person name="Simon M."/>
            <person name="Maluk M."/>
            <person name="Odee D.W."/>
            <person name="Kenicer G."/>
            <person name="Young J.P.W."/>
            <person name="Reis V.M."/>
            <person name="Zilli J."/>
            <person name="James E.K."/>
        </authorList>
    </citation>
    <scope>NUCLEOTIDE SEQUENCE [LARGE SCALE GENOMIC DNA]</scope>
    <source>
        <strain evidence="3 4">JPY77</strain>
    </source>
</reference>
<organism evidence="3 4">
    <name type="scientific">Paraburkholderia sabiae</name>
    <dbReference type="NCBI Taxonomy" id="273251"/>
    <lineage>
        <taxon>Bacteria</taxon>
        <taxon>Pseudomonadati</taxon>
        <taxon>Pseudomonadota</taxon>
        <taxon>Betaproteobacteria</taxon>
        <taxon>Burkholderiales</taxon>
        <taxon>Burkholderiaceae</taxon>
        <taxon>Paraburkholderia</taxon>
    </lineage>
</organism>
<dbReference type="EMBL" id="JAZHGC010000013">
    <property type="protein sequence ID" value="MEM5287370.1"/>
    <property type="molecule type" value="Genomic_DNA"/>
</dbReference>
<protein>
    <submittedName>
        <fullName evidence="3">CHRD domain-containing protein</fullName>
    </submittedName>
</protein>
<feature type="domain" description="CHRD" evidence="2">
    <location>
        <begin position="26"/>
        <end position="146"/>
    </location>
</feature>
<keyword evidence="4" id="KW-1185">Reference proteome</keyword>